<keyword evidence="1" id="KW-0812">Transmembrane</keyword>
<proteinExistence type="predicted"/>
<organism evidence="2 3">
    <name type="scientific">uncultured phage cr127_1</name>
    <dbReference type="NCBI Taxonomy" id="2772077"/>
    <lineage>
        <taxon>Viruses</taxon>
        <taxon>Duplodnaviria</taxon>
        <taxon>Heunggongvirae</taxon>
        <taxon>Uroviricota</taxon>
        <taxon>Caudoviricetes</taxon>
        <taxon>Crassvirales</taxon>
        <taxon>Crevaviridae</taxon>
        <taxon>Doltivirinae</taxon>
        <taxon>Kahucivirus</taxon>
        <taxon>Kahucivirus intestinalis</taxon>
    </lineage>
</organism>
<dbReference type="EMBL" id="MT774393">
    <property type="protein sequence ID" value="QOR59747.1"/>
    <property type="molecule type" value="Genomic_DNA"/>
</dbReference>
<dbReference type="Proteomes" id="UP000594097">
    <property type="component" value="Segment"/>
</dbReference>
<name>A0A7M1RZ97_9CAUD</name>
<dbReference type="KEGG" id="vg:65130359"/>
<evidence type="ECO:0000313" key="2">
    <source>
        <dbReference type="EMBL" id="QOR59747.1"/>
    </source>
</evidence>
<keyword evidence="1" id="KW-1133">Transmembrane helix</keyword>
<evidence type="ECO:0000313" key="3">
    <source>
        <dbReference type="Proteomes" id="UP000594097"/>
    </source>
</evidence>
<accession>A0A7M1RZ97</accession>
<sequence>MEANQIIIIAVITSIILSIIVGFIVLNIIKHKYPAILTKKIYFESLFNYNINFTPEVIYFITNALTNPALYNISDSVIYNIHNGVGIWTNNNIIYREFYCYYDLNNDIEKCYKDINSKLTMADKYLLEQFTKYINNRLEEYKNNIIYKSNITIKDILDSLN</sequence>
<keyword evidence="1" id="KW-0472">Membrane</keyword>
<dbReference type="GeneID" id="65130359"/>
<reference evidence="2 3" key="1">
    <citation type="submission" date="2020-07" db="EMBL/GenBank/DDBJ databases">
        <title>Taxonomic proposal: Crassvirales, a new order of highly abundant and diverse bacterial viruses.</title>
        <authorList>
            <person name="Shkoporov A.N."/>
            <person name="Stockdale S.R."/>
            <person name="Guerin E."/>
            <person name="Ross R.P."/>
            <person name="Hill C."/>
        </authorList>
    </citation>
    <scope>NUCLEOTIDE SEQUENCE [LARGE SCALE GENOMIC DNA]</scope>
</reference>
<evidence type="ECO:0000256" key="1">
    <source>
        <dbReference type="SAM" id="Phobius"/>
    </source>
</evidence>
<feature type="transmembrane region" description="Helical" evidence="1">
    <location>
        <begin position="6"/>
        <end position="29"/>
    </location>
</feature>
<dbReference type="RefSeq" id="YP_010111905.1">
    <property type="nucleotide sequence ID" value="NC_055886.1"/>
</dbReference>
<protein>
    <submittedName>
        <fullName evidence="2">Uncharacterized protein</fullName>
    </submittedName>
</protein>
<keyword evidence="3" id="KW-1185">Reference proteome</keyword>